<evidence type="ECO:0000313" key="2">
    <source>
        <dbReference type="Proteomes" id="UP000219440"/>
    </source>
</evidence>
<gene>
    <name evidence="1" type="ORF">SAMN06296378_2205</name>
</gene>
<dbReference type="AlphaFoldDB" id="A0A2C8ZWG2"/>
<protein>
    <submittedName>
        <fullName evidence="1">Uncharacterized protein</fullName>
    </submittedName>
</protein>
<sequence>MSSRRVTIGLRRPLLRLHFGIRPTIVIDGTTQPTQWGEGTWQVDAGRETPVEVFLYIGGVTFGRASATVGERGATYLAPRLPFRPGRFLS</sequence>
<dbReference type="OrthoDB" id="5119752at2"/>
<dbReference type="RefSeq" id="WP_097061266.1">
    <property type="nucleotide sequence ID" value="NZ_BMLC01000003.1"/>
</dbReference>
<proteinExistence type="predicted"/>
<evidence type="ECO:0000313" key="1">
    <source>
        <dbReference type="EMBL" id="SOE70350.1"/>
    </source>
</evidence>
<organism evidence="1 2">
    <name type="scientific">Salinibacterium xinjiangense</name>
    <dbReference type="NCBI Taxonomy" id="386302"/>
    <lineage>
        <taxon>Bacteria</taxon>
        <taxon>Bacillati</taxon>
        <taxon>Actinomycetota</taxon>
        <taxon>Actinomycetes</taxon>
        <taxon>Micrococcales</taxon>
        <taxon>Microbacteriaceae</taxon>
        <taxon>Salinibacterium</taxon>
    </lineage>
</organism>
<dbReference type="EMBL" id="OCST01000004">
    <property type="protein sequence ID" value="SOE70350.1"/>
    <property type="molecule type" value="Genomic_DNA"/>
</dbReference>
<reference evidence="1 2" key="1">
    <citation type="submission" date="2017-09" db="EMBL/GenBank/DDBJ databases">
        <authorList>
            <person name="Ehlers B."/>
            <person name="Leendertz F.H."/>
        </authorList>
    </citation>
    <scope>NUCLEOTIDE SEQUENCE [LARGE SCALE GENOMIC DNA]</scope>
    <source>
        <strain evidence="1 2">CGMCC 1.05381</strain>
    </source>
</reference>
<accession>A0A2C8ZWG2</accession>
<name>A0A2C8ZWG2_9MICO</name>
<dbReference type="Proteomes" id="UP000219440">
    <property type="component" value="Unassembled WGS sequence"/>
</dbReference>
<keyword evidence="2" id="KW-1185">Reference proteome</keyword>